<proteinExistence type="predicted"/>
<dbReference type="InterPro" id="IPR036412">
    <property type="entry name" value="HAD-like_sf"/>
</dbReference>
<keyword evidence="1" id="KW-0378">Hydrolase</keyword>
<organism evidence="1 2">
    <name type="scientific">Ruminococcus difficilis</name>
    <dbReference type="NCBI Taxonomy" id="2763069"/>
    <lineage>
        <taxon>Bacteria</taxon>
        <taxon>Bacillati</taxon>
        <taxon>Bacillota</taxon>
        <taxon>Clostridia</taxon>
        <taxon>Eubacteriales</taxon>
        <taxon>Oscillospiraceae</taxon>
        <taxon>Ruminococcus</taxon>
    </lineage>
</organism>
<protein>
    <submittedName>
        <fullName evidence="1">Haloacid dehalogenase-like hydrolase</fullName>
    </submittedName>
</protein>
<dbReference type="EMBL" id="JAEQMG010000117">
    <property type="protein sequence ID" value="MBK6089195.1"/>
    <property type="molecule type" value="Genomic_DNA"/>
</dbReference>
<evidence type="ECO:0000313" key="2">
    <source>
        <dbReference type="Proteomes" id="UP000633365"/>
    </source>
</evidence>
<sequence length="295" mass="33703">MERPVIAIMYDFDKTLCTKDMQDYGFIPSLDLRPDEFWHKANEFGFGAQMDGVLAYLYTMIEESKRKGMPLTREKLIDCGRSIELYDGVREWFDRINLYGAAQGVQIEHYVISSGLKEIIEGSGIADKFTKIFACEFLYDDDGCALWPKTAVNYTNKTQFVYRINKGVLDIANDVDLNRSMPDDSKRVPFTNMIYIGDGLSDVPCMKMMKAYGGCAIAVYQDNNKSKVEELLMGDRVDFIFPADYTKKGRLDKTVHNLIKKMAISDELVKENARQLKELESENGEQRTENGVGKR</sequence>
<dbReference type="InterPro" id="IPR023214">
    <property type="entry name" value="HAD_sf"/>
</dbReference>
<name>A0A934WSN0_9FIRM</name>
<gene>
    <name evidence="1" type="ORF">JKK62_11185</name>
</gene>
<evidence type="ECO:0000313" key="1">
    <source>
        <dbReference type="EMBL" id="MBK6089195.1"/>
    </source>
</evidence>
<dbReference type="Gene3D" id="3.40.50.1000">
    <property type="entry name" value="HAD superfamily/HAD-like"/>
    <property type="match status" value="1"/>
</dbReference>
<dbReference type="SUPFAM" id="SSF56784">
    <property type="entry name" value="HAD-like"/>
    <property type="match status" value="1"/>
</dbReference>
<dbReference type="CDD" id="cd01427">
    <property type="entry name" value="HAD_like"/>
    <property type="match status" value="1"/>
</dbReference>
<accession>A0A934WSN0</accession>
<reference evidence="1" key="1">
    <citation type="submission" date="2021-01" db="EMBL/GenBank/DDBJ databases">
        <title>Genome public.</title>
        <authorList>
            <person name="Liu C."/>
            <person name="Sun Q."/>
        </authorList>
    </citation>
    <scope>NUCLEOTIDE SEQUENCE</scope>
    <source>
        <strain evidence="1">M6</strain>
    </source>
</reference>
<comment type="caution">
    <text evidence="1">The sequence shown here is derived from an EMBL/GenBank/DDBJ whole genome shotgun (WGS) entry which is preliminary data.</text>
</comment>
<dbReference type="Proteomes" id="UP000633365">
    <property type="component" value="Unassembled WGS sequence"/>
</dbReference>
<dbReference type="Pfam" id="PF12710">
    <property type="entry name" value="HAD"/>
    <property type="match status" value="1"/>
</dbReference>
<dbReference type="GO" id="GO:0016787">
    <property type="term" value="F:hydrolase activity"/>
    <property type="evidence" value="ECO:0007669"/>
    <property type="project" value="UniProtKB-KW"/>
</dbReference>
<dbReference type="AlphaFoldDB" id="A0A934WSN0"/>
<keyword evidence="2" id="KW-1185">Reference proteome</keyword>
<dbReference type="RefSeq" id="WP_201427987.1">
    <property type="nucleotide sequence ID" value="NZ_JAEQMG010000117.1"/>
</dbReference>